<keyword evidence="4" id="KW-0175">Coiled coil</keyword>
<evidence type="ECO:0000256" key="3">
    <source>
        <dbReference type="ARBA" id="ARBA00023242"/>
    </source>
</evidence>
<reference evidence="7 8" key="1">
    <citation type="submission" date="2023-08" db="EMBL/GenBank/DDBJ databases">
        <authorList>
            <person name="Palmer J.M."/>
        </authorList>
    </citation>
    <scope>NUCLEOTIDE SEQUENCE [LARGE SCALE GENOMIC DNA]</scope>
    <source>
        <strain evidence="7 8">TWF481</strain>
    </source>
</reference>
<dbReference type="InterPro" id="IPR039462">
    <property type="entry name" value="Nup159/Nup146_N"/>
</dbReference>
<feature type="compositionally biased region" description="Polar residues" evidence="5">
    <location>
        <begin position="541"/>
        <end position="590"/>
    </location>
</feature>
<dbReference type="Pfam" id="PF16755">
    <property type="entry name" value="Beta-prop_NUP159_NUP214"/>
    <property type="match status" value="1"/>
</dbReference>
<dbReference type="Proteomes" id="UP001370758">
    <property type="component" value="Unassembled WGS sequence"/>
</dbReference>
<dbReference type="Gene3D" id="2.130.10.10">
    <property type="entry name" value="YVTN repeat-like/Quinoprotein amine dehydrogenase"/>
    <property type="match status" value="1"/>
</dbReference>
<feature type="region of interest" description="Disordered" evidence="5">
    <location>
        <begin position="1327"/>
        <end position="1443"/>
    </location>
</feature>
<feature type="compositionally biased region" description="Polar residues" evidence="5">
    <location>
        <begin position="1004"/>
        <end position="1022"/>
    </location>
</feature>
<feature type="compositionally biased region" description="Low complexity" evidence="5">
    <location>
        <begin position="1206"/>
        <end position="1225"/>
    </location>
</feature>
<gene>
    <name evidence="7" type="ORF">TWF481_008407</name>
</gene>
<feature type="compositionally biased region" description="Polar residues" evidence="5">
    <location>
        <begin position="523"/>
        <end position="532"/>
    </location>
</feature>
<feature type="compositionally biased region" description="Low complexity" evidence="5">
    <location>
        <begin position="1081"/>
        <end position="1090"/>
    </location>
</feature>
<feature type="compositionally biased region" description="Low complexity" evidence="5">
    <location>
        <begin position="898"/>
        <end position="907"/>
    </location>
</feature>
<organism evidence="7 8">
    <name type="scientific">Arthrobotrys musiformis</name>
    <dbReference type="NCBI Taxonomy" id="47236"/>
    <lineage>
        <taxon>Eukaryota</taxon>
        <taxon>Fungi</taxon>
        <taxon>Dikarya</taxon>
        <taxon>Ascomycota</taxon>
        <taxon>Pezizomycotina</taxon>
        <taxon>Orbiliomycetes</taxon>
        <taxon>Orbiliales</taxon>
        <taxon>Orbiliaceae</taxon>
        <taxon>Arthrobotrys</taxon>
    </lineage>
</organism>
<evidence type="ECO:0000256" key="2">
    <source>
        <dbReference type="ARBA" id="ARBA00022448"/>
    </source>
</evidence>
<keyword evidence="2" id="KW-0813">Transport</keyword>
<feature type="compositionally biased region" description="Acidic residues" evidence="5">
    <location>
        <begin position="1395"/>
        <end position="1411"/>
    </location>
</feature>
<protein>
    <recommendedName>
        <fullName evidence="6">Nucleoporin Nup159/Nup146 N-terminal domain-containing protein</fullName>
    </recommendedName>
</protein>
<comment type="caution">
    <text evidence="7">The sequence shown here is derived from an EMBL/GenBank/DDBJ whole genome shotgun (WGS) entry which is preliminary data.</text>
</comment>
<feature type="domain" description="Nucleoporin Nup159/Nup146 N-terminal" evidence="6">
    <location>
        <begin position="91"/>
        <end position="457"/>
    </location>
</feature>
<feature type="region of interest" description="Disordered" evidence="5">
    <location>
        <begin position="861"/>
        <end position="957"/>
    </location>
</feature>
<feature type="compositionally biased region" description="Polar residues" evidence="5">
    <location>
        <begin position="1063"/>
        <end position="1072"/>
    </location>
</feature>
<evidence type="ECO:0000256" key="1">
    <source>
        <dbReference type="ARBA" id="ARBA00004123"/>
    </source>
</evidence>
<feature type="compositionally biased region" description="Polar residues" evidence="5">
    <location>
        <begin position="1290"/>
        <end position="1308"/>
    </location>
</feature>
<feature type="region of interest" description="Disordered" evidence="5">
    <location>
        <begin position="1838"/>
        <end position="1872"/>
    </location>
</feature>
<evidence type="ECO:0000313" key="8">
    <source>
        <dbReference type="Proteomes" id="UP001370758"/>
    </source>
</evidence>
<feature type="region of interest" description="Disordered" evidence="5">
    <location>
        <begin position="826"/>
        <end position="848"/>
    </location>
</feature>
<accession>A0AAV9W8V7</accession>
<dbReference type="EMBL" id="JAVHJL010000005">
    <property type="protein sequence ID" value="KAK6503387.1"/>
    <property type="molecule type" value="Genomic_DNA"/>
</dbReference>
<sequence>MSFGQPSAFGVLNNSQSAPSNAFSRSNSIAQTAPGTAFSRSSSIAVPQGPAEVVMGDEVQESESDLLGYVALAGELKVKVFEGQYPEGDLPIPSSQLLSICQKRQLFAAGGPQGVVVARTSTLRAAFKNTSAANGNTLPFQPECIIPMSIRLSHVAFTSDGTYLLLGAQLGGIAVYLVDDILSKGNGVQPQSQINTDPLLEMKPIPTITDAEKVCIVVGSGWGQDGRLGIVDLKTNSVQQNLKSGVTTVSWSPKGKQIICGGSSGGLAWVRPDGSGADAVDGIPNYPNHFVSSTFWVESTIIFVVITPKPQPGQELDNESVHFVLMRELSTHKHTFYRVNDMTPPFGMVSRPTYHSFIHLKAWGPNLKDCLVLSNTCSTDIGTVMRLDNTPFTPTSIMSDGRRATLPLTADGVEATPIGFSLDLTATDAERVSNPFPNVEQSATSLPCMWVLTNEGLISAYWVVYSDAVKVDNSSAAYPELLAYEAQQPPQTPQRTTGPTFGQSGFGQSQTSAFGTPKPAFGQPSTPTSAFGQPSKPLAFGQTSAPTSVFGQTSQPTSAFGNPSTGTSAFGQPSQPKSAFGQPSQPTSAFGQPPQLAPAFGQPSQPTSAFGQTSTPQPVFGQPSAPQSAFGQPAAKPAFGQPAFGSTSTLGRPGMSSGAFGSSTGSAFGAQSATSAFGAKPTAPAFGSTTGLGGTAPAFGSPTPLGNAAPAFGSTTALAQARPAFGQPAFGSSGSGTGFGQTSQLGSKLSAFGSAAAPNAGGFAKFSGGAGFGTANTNTGASPAFLQQGGSSNPFASKEANTFGSLKSNAPASAFGSGAQSGFAISSAFGSSATPDTTKPSGLGAGTGAFGAFGNSLGSALSQPAASNNVKDDEMADSDDEVERPREGVRGGNMFNISTTANSATTAKETPKTLAPAFGQSAQPPADPTKSSAFGSGLFGSTLNKEQPKGAFDSTSKAPALAPAFSASGSKANAPVSAFGPTSPIKSSSQVGTGLFGSALQRSTSGAQPVSAFGSTGVSSSPKPAPAFGVTPTSPPIKTAPAFSAKNTSTTSAFGKPVAPTSAFGTSASSPNKPVVSYFGSKPTSSVPSPKKADSENEPGTAASKGLPSEDSDEETDHSPQESEAAPLPPDFVTPAKKPEAAVPDDAPLPPDFAPKKAITAVSGPTKTPLPESTPLTPALPSTPPTPAETAESQAESIPTAGGKLSSESDALSSAAPSELSTATSKPARATNPMANRRGSKLTTTALSTKVTPATLSTKPTLSGRTPSQKAGATAKSTKLVAKDHPEGASKNSILGSFFPESTSNVPGTQKEGESVLALGTFQRAIDKGFSFGDSKVDDISSDDSDEEENEEENEEGDYEDYESEEVDGASDVGSDENADPEGPESGEHSGQSSELEDESWVETGDTDDEAPPTQTRAPPVEINPAPRRPVSSQTSPPLAARSLALKLDRIKAAKAKAEKKQKAFDAQKGLTKVPTRLSQLPGSMIPPTIALSPNSAKLRQEEAADRQLFKNEQTKLEQERDLRRQEAFAGRKTIDRRREELVAMMESELAEWKQLNAKEAEMRAREEGYRKKLECHAEPSPVLNQPSPYGGSEPLTNFKGQHAVLEQIAIAVEGRIVAFADNMRKLEGFVIFHNASDHFTLDDSRPVEEMRITAAPDVSLMAMELIQKAQDLEKTIDLATLGADVTLLGQDVAYLVARNDDIPNIILLHTHPELRAHIRRRPLSAQQRMRQANLRGKVPVIRRKFKRVEDAFRILQAHVATANKYQRANYGDLRPPTIEQVHQTVARLTEVAKEKAERVDKLEDAVRKMRLSSASPVMSRGTTPSFRASSVSFSMSGRDFERGGTPGWSKSTRKGRESIFTTPSKNMPGPDKLDYYENTIDSPISRFSHKQAHQKPIKTISGTFGLIEEELGDNEYFNDNNPSSSMGVPIATSYDRGLAELRKEMLTTPKKGDVTGEVPSTPASRQVNQLLKDEVEEMTGEKGKKAWIDANDYLEDKKLKREVGKRMTKVIRKIGVKTTKVELV</sequence>
<name>A0AAV9W8V7_9PEZI</name>
<proteinExistence type="predicted"/>
<feature type="region of interest" description="Disordered" evidence="5">
    <location>
        <begin position="777"/>
        <end position="811"/>
    </location>
</feature>
<feature type="compositionally biased region" description="Acidic residues" evidence="5">
    <location>
        <begin position="1340"/>
        <end position="1385"/>
    </location>
</feature>
<feature type="compositionally biased region" description="Polar residues" evidence="5">
    <location>
        <begin position="501"/>
        <end position="514"/>
    </location>
</feature>
<evidence type="ECO:0000256" key="5">
    <source>
        <dbReference type="SAM" id="MobiDB-lite"/>
    </source>
</evidence>
<evidence type="ECO:0000313" key="7">
    <source>
        <dbReference type="EMBL" id="KAK6503387.1"/>
    </source>
</evidence>
<feature type="compositionally biased region" description="Polar residues" evidence="5">
    <location>
        <begin position="602"/>
        <end position="617"/>
    </location>
</feature>
<evidence type="ECO:0000259" key="6">
    <source>
        <dbReference type="Pfam" id="PF16755"/>
    </source>
</evidence>
<feature type="region of interest" description="Disordered" evidence="5">
    <location>
        <begin position="1004"/>
        <end position="1312"/>
    </location>
</feature>
<dbReference type="InterPro" id="IPR015943">
    <property type="entry name" value="WD40/YVTN_repeat-like_dom_sf"/>
</dbReference>
<feature type="coiled-coil region" evidence="4">
    <location>
        <begin position="1786"/>
        <end position="1813"/>
    </location>
</feature>
<feature type="compositionally biased region" description="Polar residues" evidence="5">
    <location>
        <begin position="788"/>
        <end position="808"/>
    </location>
</feature>
<feature type="compositionally biased region" description="Low complexity" evidence="5">
    <location>
        <begin position="487"/>
        <end position="500"/>
    </location>
</feature>
<evidence type="ECO:0000256" key="4">
    <source>
        <dbReference type="SAM" id="Coils"/>
    </source>
</evidence>
<feature type="region of interest" description="Disordered" evidence="5">
    <location>
        <begin position="486"/>
        <end position="711"/>
    </location>
</feature>
<comment type="subcellular location">
    <subcellularLocation>
        <location evidence="1">Nucleus</location>
    </subcellularLocation>
</comment>
<feature type="compositionally biased region" description="Low complexity" evidence="5">
    <location>
        <begin position="654"/>
        <end position="679"/>
    </location>
</feature>
<feature type="compositionally biased region" description="Low complexity" evidence="5">
    <location>
        <begin position="1165"/>
        <end position="1180"/>
    </location>
</feature>
<keyword evidence="8" id="KW-1185">Reference proteome</keyword>
<feature type="compositionally biased region" description="Polar residues" evidence="5">
    <location>
        <begin position="929"/>
        <end position="945"/>
    </location>
</feature>
<dbReference type="GO" id="GO:0005634">
    <property type="term" value="C:nucleus"/>
    <property type="evidence" value="ECO:0007669"/>
    <property type="project" value="UniProtKB-SubCell"/>
</dbReference>
<dbReference type="SUPFAM" id="SSF117289">
    <property type="entry name" value="Nucleoporin domain"/>
    <property type="match status" value="1"/>
</dbReference>
<feature type="compositionally biased region" description="Polar residues" evidence="5">
    <location>
        <begin position="1241"/>
        <end position="1277"/>
    </location>
</feature>
<keyword evidence="3" id="KW-0539">Nucleus</keyword>